<keyword evidence="6" id="KW-0472">Membrane</keyword>
<gene>
    <name evidence="8" type="ORF">JOB18_016096</name>
</gene>
<dbReference type="EMBL" id="JAGKHQ010000004">
    <property type="protein sequence ID" value="KAG7517777.1"/>
    <property type="molecule type" value="Genomic_DNA"/>
</dbReference>
<dbReference type="InterPro" id="IPR051496">
    <property type="entry name" value="H-rev107_PLA/AT"/>
</dbReference>
<evidence type="ECO:0000259" key="7">
    <source>
        <dbReference type="PROSITE" id="PS51934"/>
    </source>
</evidence>
<dbReference type="Pfam" id="PF04970">
    <property type="entry name" value="LRAT"/>
    <property type="match status" value="1"/>
</dbReference>
<keyword evidence="6" id="KW-1133">Transmembrane helix</keyword>
<evidence type="ECO:0000256" key="2">
    <source>
        <dbReference type="ARBA" id="ARBA00022679"/>
    </source>
</evidence>
<feature type="region of interest" description="Disordered" evidence="5">
    <location>
        <begin position="1"/>
        <end position="20"/>
    </location>
</feature>
<reference evidence="8 9" key="1">
    <citation type="journal article" date="2021" name="Sci. Rep.">
        <title>Chromosome anchoring in Senegalese sole (Solea senegalensis) reveals sex-associated markers and genome rearrangements in flatfish.</title>
        <authorList>
            <person name="Guerrero-Cozar I."/>
            <person name="Gomez-Garrido J."/>
            <person name="Berbel C."/>
            <person name="Martinez-Blanch J.F."/>
            <person name="Alioto T."/>
            <person name="Claros M.G."/>
            <person name="Gagnaire P.A."/>
            <person name="Manchado M."/>
        </authorList>
    </citation>
    <scope>NUCLEOTIDE SEQUENCE [LARGE SCALE GENOMIC DNA]</scope>
    <source>
        <strain evidence="8">Sse05_10M</strain>
    </source>
</reference>
<keyword evidence="2" id="KW-0808">Transferase</keyword>
<feature type="transmembrane region" description="Helical" evidence="6">
    <location>
        <begin position="139"/>
        <end position="157"/>
    </location>
</feature>
<evidence type="ECO:0000256" key="6">
    <source>
        <dbReference type="SAM" id="Phobius"/>
    </source>
</evidence>
<feature type="compositionally biased region" description="Basic and acidic residues" evidence="5">
    <location>
        <begin position="1"/>
        <end position="15"/>
    </location>
</feature>
<dbReference type="PANTHER" id="PTHR13943:SF31">
    <property type="entry name" value="PHOSPHOLIPASE A AND ACYLTRANSFERASE 3"/>
    <property type="match status" value="1"/>
</dbReference>
<dbReference type="PROSITE" id="PS51934">
    <property type="entry name" value="LRAT"/>
    <property type="match status" value="1"/>
</dbReference>
<dbReference type="GO" id="GO:0008970">
    <property type="term" value="F:phospholipase A1 activity"/>
    <property type="evidence" value="ECO:0007669"/>
    <property type="project" value="TreeGrafter"/>
</dbReference>
<evidence type="ECO:0000256" key="3">
    <source>
        <dbReference type="ARBA" id="ARBA00022801"/>
    </source>
</evidence>
<keyword evidence="4" id="KW-0443">Lipid metabolism</keyword>
<dbReference type="AlphaFoldDB" id="A0AAV6SL15"/>
<dbReference type="Proteomes" id="UP000693946">
    <property type="component" value="Linkage Group LG12"/>
</dbReference>
<name>A0AAV6SL15_SOLSE</name>
<keyword evidence="9" id="KW-1185">Reference proteome</keyword>
<sequence>MVDRQKKKEKSHSEVAVEGAAREPLNQFKVSKRSRYWNGTNSGEVAGAGASSFRSVTCDKAIVKRERLWDVVGTDKWQINNILDDKHEPRQAPVIVEEAKALVGRVQPYSLRCQNCEHFATELRYGKAESRQVRNAQNTLIAAGTAAAVVLGAAAFIRHLSGRSKHTEEDEDEDED</sequence>
<protein>
    <recommendedName>
        <fullName evidence="7">LRAT domain-containing protein</fullName>
    </recommendedName>
</protein>
<feature type="domain" description="LRAT" evidence="7">
    <location>
        <begin position="1"/>
        <end position="132"/>
    </location>
</feature>
<evidence type="ECO:0000256" key="5">
    <source>
        <dbReference type="SAM" id="MobiDB-lite"/>
    </source>
</evidence>
<dbReference type="GO" id="GO:0016410">
    <property type="term" value="F:N-acyltransferase activity"/>
    <property type="evidence" value="ECO:0007669"/>
    <property type="project" value="TreeGrafter"/>
</dbReference>
<dbReference type="GO" id="GO:0004623">
    <property type="term" value="F:phospholipase A2 activity"/>
    <property type="evidence" value="ECO:0007669"/>
    <property type="project" value="TreeGrafter"/>
</dbReference>
<dbReference type="GO" id="GO:0070292">
    <property type="term" value="P:N-acylphosphatidylethanolamine metabolic process"/>
    <property type="evidence" value="ECO:0007669"/>
    <property type="project" value="TreeGrafter"/>
</dbReference>
<evidence type="ECO:0000256" key="4">
    <source>
        <dbReference type="ARBA" id="ARBA00023098"/>
    </source>
</evidence>
<dbReference type="GO" id="GO:0005737">
    <property type="term" value="C:cytoplasm"/>
    <property type="evidence" value="ECO:0007669"/>
    <property type="project" value="TreeGrafter"/>
</dbReference>
<organism evidence="8 9">
    <name type="scientific">Solea senegalensis</name>
    <name type="common">Senegalese sole</name>
    <dbReference type="NCBI Taxonomy" id="28829"/>
    <lineage>
        <taxon>Eukaryota</taxon>
        <taxon>Metazoa</taxon>
        <taxon>Chordata</taxon>
        <taxon>Craniata</taxon>
        <taxon>Vertebrata</taxon>
        <taxon>Euteleostomi</taxon>
        <taxon>Actinopterygii</taxon>
        <taxon>Neopterygii</taxon>
        <taxon>Teleostei</taxon>
        <taxon>Neoteleostei</taxon>
        <taxon>Acanthomorphata</taxon>
        <taxon>Carangaria</taxon>
        <taxon>Pleuronectiformes</taxon>
        <taxon>Pleuronectoidei</taxon>
        <taxon>Soleidae</taxon>
        <taxon>Solea</taxon>
    </lineage>
</organism>
<evidence type="ECO:0000256" key="1">
    <source>
        <dbReference type="ARBA" id="ARBA00007824"/>
    </source>
</evidence>
<accession>A0AAV6SL15</accession>
<comment type="caution">
    <text evidence="8">The sequence shown here is derived from an EMBL/GenBank/DDBJ whole genome shotgun (WGS) entry which is preliminary data.</text>
</comment>
<keyword evidence="3" id="KW-0378">Hydrolase</keyword>
<dbReference type="InterPro" id="IPR007053">
    <property type="entry name" value="LRAT_dom"/>
</dbReference>
<evidence type="ECO:0000313" key="9">
    <source>
        <dbReference type="Proteomes" id="UP000693946"/>
    </source>
</evidence>
<dbReference type="PANTHER" id="PTHR13943">
    <property type="entry name" value="HRAS-LIKE SUPPRESSOR - RELATED"/>
    <property type="match status" value="1"/>
</dbReference>
<evidence type="ECO:0000313" key="8">
    <source>
        <dbReference type="EMBL" id="KAG7517777.1"/>
    </source>
</evidence>
<proteinExistence type="inferred from homology"/>
<keyword evidence="6" id="KW-0812">Transmembrane</keyword>
<comment type="similarity">
    <text evidence="1">Belongs to the H-rev107 family.</text>
</comment>